<dbReference type="AlphaFoldDB" id="A0A498IJP0"/>
<dbReference type="PANTHER" id="PTHR13091">
    <property type="entry name" value="AMPLIFIED IN BREAST CANCER 2-RELATED"/>
    <property type="match status" value="1"/>
</dbReference>
<accession>A0A498IJP0</accession>
<organism evidence="5 6">
    <name type="scientific">Malus domestica</name>
    <name type="common">Apple</name>
    <name type="synonym">Pyrus malus</name>
    <dbReference type="NCBI Taxonomy" id="3750"/>
    <lineage>
        <taxon>Eukaryota</taxon>
        <taxon>Viridiplantae</taxon>
        <taxon>Streptophyta</taxon>
        <taxon>Embryophyta</taxon>
        <taxon>Tracheophyta</taxon>
        <taxon>Spermatophyta</taxon>
        <taxon>Magnoliopsida</taxon>
        <taxon>eudicotyledons</taxon>
        <taxon>Gunneridae</taxon>
        <taxon>Pentapetalae</taxon>
        <taxon>rosids</taxon>
        <taxon>fabids</taxon>
        <taxon>Rosales</taxon>
        <taxon>Rosaceae</taxon>
        <taxon>Amygdaloideae</taxon>
        <taxon>Maleae</taxon>
        <taxon>Malus</taxon>
    </lineage>
</organism>
<proteinExistence type="inferred from homology"/>
<comment type="caution">
    <text evidence="5">The sequence shown here is derived from an EMBL/GenBank/DDBJ whole genome shotgun (WGS) entry which is preliminary data.</text>
</comment>
<keyword evidence="2" id="KW-0866">Nonsense-mediated mRNA decay</keyword>
<dbReference type="STRING" id="3750.A0A498IJP0"/>
<evidence type="ECO:0000313" key="6">
    <source>
        <dbReference type="Proteomes" id="UP000290289"/>
    </source>
</evidence>
<reference evidence="5 6" key="1">
    <citation type="submission" date="2018-10" db="EMBL/GenBank/DDBJ databases">
        <title>A high-quality apple genome assembly.</title>
        <authorList>
            <person name="Hu J."/>
        </authorList>
    </citation>
    <scope>NUCLEOTIDE SEQUENCE [LARGE SCALE GENOMIC DNA]</scope>
    <source>
        <strain evidence="6">cv. HFTH1</strain>
        <tissue evidence="5">Young leaf</tissue>
    </source>
</reference>
<evidence type="ECO:0000313" key="5">
    <source>
        <dbReference type="EMBL" id="RXH83576.1"/>
    </source>
</evidence>
<dbReference type="EMBL" id="RDQH01000337">
    <property type="protein sequence ID" value="RXH83576.1"/>
    <property type="molecule type" value="Genomic_DNA"/>
</dbReference>
<sequence length="253" mass="26494">MPVKGLGSVVVLARPVSKSESSFRKKLHSSLEAQICFLIKKSRTLSGSESSHGGSRSGGANSAPLFSLDASRAVLLLDRSTNQRGESLEFATGLVEDVLNGKATLDSLLLESHDNLIFYEVGGSVNNSSSGSAAGVGMVAVAAASAASSSAAPAASSSAAPATSGKQMSTPELPNFQIWLSSSQQVLHGILSAKGGCLDETETSKRKPHPRNTVPQQAEGVSSKGRNLKGWRLLLLHQLYYDHYSKNSRLTPS</sequence>
<comment type="similarity">
    <text evidence="1">Belongs to the SMG8 family.</text>
</comment>
<evidence type="ECO:0000256" key="3">
    <source>
        <dbReference type="ARBA" id="ARBA00029509"/>
    </source>
</evidence>
<dbReference type="Proteomes" id="UP000290289">
    <property type="component" value="Chromosome 11"/>
</dbReference>
<protein>
    <recommendedName>
        <fullName evidence="3">Nonsense-mediated mRNA decay factor SMG8</fullName>
    </recommendedName>
</protein>
<name>A0A498IJP0_MALDO</name>
<evidence type="ECO:0000256" key="2">
    <source>
        <dbReference type="ARBA" id="ARBA00023161"/>
    </source>
</evidence>
<evidence type="ECO:0000256" key="4">
    <source>
        <dbReference type="SAM" id="MobiDB-lite"/>
    </source>
</evidence>
<dbReference type="PANTHER" id="PTHR13091:SF0">
    <property type="entry name" value="NONSENSE-MEDIATED MRNA DECAY FACTOR SMG8"/>
    <property type="match status" value="1"/>
</dbReference>
<gene>
    <name evidence="5" type="ORF">DVH24_005829</name>
</gene>
<dbReference type="InterPro" id="IPR019354">
    <property type="entry name" value="SMG8-like"/>
</dbReference>
<keyword evidence="6" id="KW-1185">Reference proteome</keyword>
<feature type="region of interest" description="Disordered" evidence="4">
    <location>
        <begin position="200"/>
        <end position="223"/>
    </location>
</feature>
<evidence type="ECO:0000256" key="1">
    <source>
        <dbReference type="ARBA" id="ARBA00006443"/>
    </source>
</evidence>
<dbReference type="GO" id="GO:0000184">
    <property type="term" value="P:nuclear-transcribed mRNA catabolic process, nonsense-mediated decay"/>
    <property type="evidence" value="ECO:0007669"/>
    <property type="project" value="UniProtKB-KW"/>
</dbReference>